<evidence type="ECO:0000256" key="1">
    <source>
        <dbReference type="SAM" id="MobiDB-lite"/>
    </source>
</evidence>
<name>A0A804NQB1_MAIZE</name>
<evidence type="ECO:0000313" key="3">
    <source>
        <dbReference type="Proteomes" id="UP000007305"/>
    </source>
</evidence>
<reference evidence="3" key="1">
    <citation type="journal article" date="2009" name="Science">
        <title>The B73 maize genome: complexity, diversity, and dynamics.</title>
        <authorList>
            <person name="Schnable P.S."/>
            <person name="Ware D."/>
            <person name="Fulton R.S."/>
            <person name="Stein J.C."/>
            <person name="Wei F."/>
            <person name="Pasternak S."/>
            <person name="Liang C."/>
            <person name="Zhang J."/>
            <person name="Fulton L."/>
            <person name="Graves T.A."/>
            <person name="Minx P."/>
            <person name="Reily A.D."/>
            <person name="Courtney L."/>
            <person name="Kruchowski S.S."/>
            <person name="Tomlinson C."/>
            <person name="Strong C."/>
            <person name="Delehaunty K."/>
            <person name="Fronick C."/>
            <person name="Courtney B."/>
            <person name="Rock S.M."/>
            <person name="Belter E."/>
            <person name="Du F."/>
            <person name="Kim K."/>
            <person name="Abbott R.M."/>
            <person name="Cotton M."/>
            <person name="Levy A."/>
            <person name="Marchetto P."/>
            <person name="Ochoa K."/>
            <person name="Jackson S.M."/>
            <person name="Gillam B."/>
            <person name="Chen W."/>
            <person name="Yan L."/>
            <person name="Higginbotham J."/>
            <person name="Cardenas M."/>
            <person name="Waligorski J."/>
            <person name="Applebaum E."/>
            <person name="Phelps L."/>
            <person name="Falcone J."/>
            <person name="Kanchi K."/>
            <person name="Thane T."/>
            <person name="Scimone A."/>
            <person name="Thane N."/>
            <person name="Henke J."/>
            <person name="Wang T."/>
            <person name="Ruppert J."/>
            <person name="Shah N."/>
            <person name="Rotter K."/>
            <person name="Hodges J."/>
            <person name="Ingenthron E."/>
            <person name="Cordes M."/>
            <person name="Kohlberg S."/>
            <person name="Sgro J."/>
            <person name="Delgado B."/>
            <person name="Mead K."/>
            <person name="Chinwalla A."/>
            <person name="Leonard S."/>
            <person name="Crouse K."/>
            <person name="Collura K."/>
            <person name="Kudrna D."/>
            <person name="Currie J."/>
            <person name="He R."/>
            <person name="Angelova A."/>
            <person name="Rajasekar S."/>
            <person name="Mueller T."/>
            <person name="Lomeli R."/>
            <person name="Scara G."/>
            <person name="Ko A."/>
            <person name="Delaney K."/>
            <person name="Wissotski M."/>
            <person name="Lopez G."/>
            <person name="Campos D."/>
            <person name="Braidotti M."/>
            <person name="Ashley E."/>
            <person name="Golser W."/>
            <person name="Kim H."/>
            <person name="Lee S."/>
            <person name="Lin J."/>
            <person name="Dujmic Z."/>
            <person name="Kim W."/>
            <person name="Talag J."/>
            <person name="Zuccolo A."/>
            <person name="Fan C."/>
            <person name="Sebastian A."/>
            <person name="Kramer M."/>
            <person name="Spiegel L."/>
            <person name="Nascimento L."/>
            <person name="Zutavern T."/>
            <person name="Miller B."/>
            <person name="Ambroise C."/>
            <person name="Muller S."/>
            <person name="Spooner W."/>
            <person name="Narechania A."/>
            <person name="Ren L."/>
            <person name="Wei S."/>
            <person name="Kumari S."/>
            <person name="Faga B."/>
            <person name="Levy M.J."/>
            <person name="McMahan L."/>
            <person name="Van Buren P."/>
            <person name="Vaughn M.W."/>
            <person name="Ying K."/>
            <person name="Yeh C.-T."/>
            <person name="Emrich S.J."/>
            <person name="Jia Y."/>
            <person name="Kalyanaraman A."/>
            <person name="Hsia A.-P."/>
            <person name="Barbazuk W.B."/>
            <person name="Baucom R.S."/>
            <person name="Brutnell T.P."/>
            <person name="Carpita N.C."/>
            <person name="Chaparro C."/>
            <person name="Chia J.-M."/>
            <person name="Deragon J.-M."/>
            <person name="Estill J.C."/>
            <person name="Fu Y."/>
            <person name="Jeddeloh J.A."/>
            <person name="Han Y."/>
            <person name="Lee H."/>
            <person name="Li P."/>
            <person name="Lisch D.R."/>
            <person name="Liu S."/>
            <person name="Liu Z."/>
            <person name="Nagel D.H."/>
            <person name="McCann M.C."/>
            <person name="SanMiguel P."/>
            <person name="Myers A.M."/>
            <person name="Nettleton D."/>
            <person name="Nguyen J."/>
            <person name="Penning B.W."/>
            <person name="Ponnala L."/>
            <person name="Schneider K.L."/>
            <person name="Schwartz D.C."/>
            <person name="Sharma A."/>
            <person name="Soderlund C."/>
            <person name="Springer N.M."/>
            <person name="Sun Q."/>
            <person name="Wang H."/>
            <person name="Waterman M."/>
            <person name="Westerman R."/>
            <person name="Wolfgruber T.K."/>
            <person name="Yang L."/>
            <person name="Yu Y."/>
            <person name="Zhang L."/>
            <person name="Zhou S."/>
            <person name="Zhu Q."/>
            <person name="Bennetzen J.L."/>
            <person name="Dawe R.K."/>
            <person name="Jiang J."/>
            <person name="Jiang N."/>
            <person name="Presting G.G."/>
            <person name="Wessler S.R."/>
            <person name="Aluru S."/>
            <person name="Martienssen R.A."/>
            <person name="Clifton S.W."/>
            <person name="McCombie W.R."/>
            <person name="Wing R.A."/>
            <person name="Wilson R.K."/>
        </authorList>
    </citation>
    <scope>NUCLEOTIDE SEQUENCE [LARGE SCALE GENOMIC DNA]</scope>
    <source>
        <strain evidence="3">cv. B73</strain>
    </source>
</reference>
<organism evidence="2 3">
    <name type="scientific">Zea mays</name>
    <name type="common">Maize</name>
    <dbReference type="NCBI Taxonomy" id="4577"/>
    <lineage>
        <taxon>Eukaryota</taxon>
        <taxon>Viridiplantae</taxon>
        <taxon>Streptophyta</taxon>
        <taxon>Embryophyta</taxon>
        <taxon>Tracheophyta</taxon>
        <taxon>Spermatophyta</taxon>
        <taxon>Magnoliopsida</taxon>
        <taxon>Liliopsida</taxon>
        <taxon>Poales</taxon>
        <taxon>Poaceae</taxon>
        <taxon>PACMAD clade</taxon>
        <taxon>Panicoideae</taxon>
        <taxon>Andropogonodae</taxon>
        <taxon>Andropogoneae</taxon>
        <taxon>Tripsacinae</taxon>
        <taxon>Zea</taxon>
    </lineage>
</organism>
<proteinExistence type="predicted"/>
<dbReference type="InParanoid" id="A0A804NQB1"/>
<keyword evidence="3" id="KW-1185">Reference proteome</keyword>
<feature type="compositionally biased region" description="Low complexity" evidence="1">
    <location>
        <begin position="1"/>
        <end position="25"/>
    </location>
</feature>
<dbReference type="Proteomes" id="UP000007305">
    <property type="component" value="Chromosome 4"/>
</dbReference>
<accession>A0A804NQB1</accession>
<dbReference type="EnsemblPlants" id="Zm00001eb177910_T001">
    <property type="protein sequence ID" value="Zm00001eb177910_P001"/>
    <property type="gene ID" value="Zm00001eb177910"/>
</dbReference>
<feature type="region of interest" description="Disordered" evidence="1">
    <location>
        <begin position="211"/>
        <end position="265"/>
    </location>
</feature>
<feature type="compositionally biased region" description="Basic residues" evidence="1">
    <location>
        <begin position="232"/>
        <end position="247"/>
    </location>
</feature>
<dbReference type="Gramene" id="Zm00001eb177910_T001">
    <property type="protein sequence ID" value="Zm00001eb177910_P001"/>
    <property type="gene ID" value="Zm00001eb177910"/>
</dbReference>
<reference evidence="2" key="3">
    <citation type="submission" date="2021-05" db="UniProtKB">
        <authorList>
            <consortium name="EnsemblPlants"/>
        </authorList>
    </citation>
    <scope>IDENTIFICATION</scope>
    <source>
        <strain evidence="2">cv. B73</strain>
    </source>
</reference>
<dbReference type="AlphaFoldDB" id="A0A804NQB1"/>
<sequence length="337" mass="35273">MAASAPARVASSPSPHASSSTPSFAGAAPCPPHSLLSTPTPGSATTFPAVASFPAAFSPSPCAPGPISSSSAAVVPSLPAGRSKAQRWADSGPLSPACRLGGTFAAKTFCAAVLSQPAVRAQPAARARPATSSCVSSAWSVPIMRLKNYHGHRAADCPGADRGHDVTKVLSGSPDLLPLVAHCPVWERLGSQPVEVSVPFSKRRLVWRRVSPPMDHGRHAAAEDGPGQSMIHTRKGRHRTRGRRPRSRSAASLPPVDDDSSARLPSHQSAVVKIAEELVPAVKELNIEAMVEASEDNVECFGRSHEQACMVEAGRRGCPVVAQFTPPCQYHLPPLHP</sequence>
<feature type="region of interest" description="Disordered" evidence="1">
    <location>
        <begin position="1"/>
        <end position="41"/>
    </location>
</feature>
<evidence type="ECO:0000313" key="2">
    <source>
        <dbReference type="EnsemblPlants" id="Zm00001eb177910_P001"/>
    </source>
</evidence>
<reference evidence="2" key="2">
    <citation type="submission" date="2019-07" db="EMBL/GenBank/DDBJ databases">
        <authorList>
            <person name="Seetharam A."/>
            <person name="Woodhouse M."/>
            <person name="Cannon E."/>
        </authorList>
    </citation>
    <scope>NUCLEOTIDE SEQUENCE [LARGE SCALE GENOMIC DNA]</scope>
    <source>
        <strain evidence="2">cv. B73</strain>
    </source>
</reference>
<protein>
    <submittedName>
        <fullName evidence="2">Uncharacterized protein</fullName>
    </submittedName>
</protein>